<feature type="active site" description="Proton acceptor" evidence="2">
    <location>
        <position position="124"/>
    </location>
</feature>
<comment type="similarity">
    <text evidence="2">Belongs to the 2H phosphoesterase superfamily. ThpR family.</text>
</comment>
<keyword evidence="4" id="KW-1185">Reference proteome</keyword>
<proteinExistence type="inferred from homology"/>
<dbReference type="Proteomes" id="UP000593892">
    <property type="component" value="Chromosome"/>
</dbReference>
<feature type="short sequence motif" description="HXTX 2" evidence="2">
    <location>
        <begin position="124"/>
        <end position="127"/>
    </location>
</feature>
<dbReference type="HAMAP" id="MF_01940">
    <property type="entry name" value="RNA_CPDase"/>
    <property type="match status" value="1"/>
</dbReference>
<dbReference type="AlphaFoldDB" id="A0A7S7NQZ7"/>
<dbReference type="GO" id="GO:0008664">
    <property type="term" value="F:RNA 2',3'-cyclic 3'-phosphodiesterase activity"/>
    <property type="evidence" value="ECO:0007669"/>
    <property type="project" value="UniProtKB-EC"/>
</dbReference>
<dbReference type="Gene3D" id="3.90.1140.10">
    <property type="entry name" value="Cyclic phosphodiesterase"/>
    <property type="match status" value="1"/>
</dbReference>
<dbReference type="NCBIfam" id="TIGR02258">
    <property type="entry name" value="2_5_ligase"/>
    <property type="match status" value="1"/>
</dbReference>
<feature type="active site" description="Proton donor" evidence="2">
    <location>
        <position position="39"/>
    </location>
</feature>
<dbReference type="InterPro" id="IPR004175">
    <property type="entry name" value="RNA_CPDase"/>
</dbReference>
<dbReference type="PANTHER" id="PTHR35561:SF1">
    <property type="entry name" value="RNA 2',3'-CYCLIC PHOSPHODIESTERASE"/>
    <property type="match status" value="1"/>
</dbReference>
<evidence type="ECO:0000256" key="2">
    <source>
        <dbReference type="HAMAP-Rule" id="MF_01940"/>
    </source>
</evidence>
<dbReference type="SUPFAM" id="SSF55144">
    <property type="entry name" value="LigT-like"/>
    <property type="match status" value="1"/>
</dbReference>
<evidence type="ECO:0000313" key="3">
    <source>
        <dbReference type="EMBL" id="QOY88091.1"/>
    </source>
</evidence>
<dbReference type="RefSeq" id="WP_194449754.1">
    <property type="nucleotide sequence ID" value="NZ_CP063849.1"/>
</dbReference>
<dbReference type="GO" id="GO:0004113">
    <property type="term" value="F:2',3'-cyclic-nucleotide 3'-phosphodiesterase activity"/>
    <property type="evidence" value="ECO:0007669"/>
    <property type="project" value="InterPro"/>
</dbReference>
<evidence type="ECO:0000256" key="1">
    <source>
        <dbReference type="ARBA" id="ARBA00022801"/>
    </source>
</evidence>
<reference evidence="3 4" key="1">
    <citation type="submission" date="2020-10" db="EMBL/GenBank/DDBJ databases">
        <title>Complete genome sequence of Paludibaculum fermentans P105T, a facultatively anaerobic acidobacterium capable of dissimilatory Fe(III) reduction.</title>
        <authorList>
            <person name="Dedysh S.N."/>
            <person name="Beletsky A.V."/>
            <person name="Kulichevskaya I.S."/>
            <person name="Mardanov A.V."/>
            <person name="Ravin N.V."/>
        </authorList>
    </citation>
    <scope>NUCLEOTIDE SEQUENCE [LARGE SCALE GENOMIC DNA]</scope>
    <source>
        <strain evidence="3 4">P105</strain>
    </source>
</reference>
<dbReference type="KEGG" id="pfer:IRI77_36045"/>
<dbReference type="EMBL" id="CP063849">
    <property type="protein sequence ID" value="QOY88091.1"/>
    <property type="molecule type" value="Genomic_DNA"/>
</dbReference>
<gene>
    <name evidence="3" type="primary">thpR</name>
    <name evidence="3" type="ORF">IRI77_36045</name>
</gene>
<name>A0A7S7NQZ7_PALFE</name>
<feature type="short sequence motif" description="HXTX 1" evidence="2">
    <location>
        <begin position="39"/>
        <end position="42"/>
    </location>
</feature>
<comment type="catalytic activity">
    <reaction evidence="2">
        <text>a 3'-end 2',3'-cyclophospho-ribonucleotide-RNA + H2O = a 3'-end 2'-phospho-ribonucleotide-RNA + H(+)</text>
        <dbReference type="Rhea" id="RHEA:11828"/>
        <dbReference type="Rhea" id="RHEA-COMP:10464"/>
        <dbReference type="Rhea" id="RHEA-COMP:17353"/>
        <dbReference type="ChEBI" id="CHEBI:15377"/>
        <dbReference type="ChEBI" id="CHEBI:15378"/>
        <dbReference type="ChEBI" id="CHEBI:83064"/>
        <dbReference type="ChEBI" id="CHEBI:173113"/>
        <dbReference type="EC" id="3.1.4.58"/>
    </reaction>
</comment>
<comment type="function">
    <text evidence="2">Hydrolyzes RNA 2',3'-cyclic phosphodiester to an RNA 2'-phosphomonoester.</text>
</comment>
<dbReference type="PANTHER" id="PTHR35561">
    <property type="entry name" value="RNA 2',3'-CYCLIC PHOSPHODIESTERASE"/>
    <property type="match status" value="1"/>
</dbReference>
<evidence type="ECO:0000313" key="4">
    <source>
        <dbReference type="Proteomes" id="UP000593892"/>
    </source>
</evidence>
<dbReference type="Pfam" id="PF13563">
    <property type="entry name" value="2_5_RNA_ligase2"/>
    <property type="match status" value="1"/>
</dbReference>
<dbReference type="EC" id="3.1.4.58" evidence="2"/>
<accession>A0A7S7NQZ7</accession>
<sequence length="187" mass="21070">MRLFIGLDVPYEMRRNLELLLKLLQPKADIAWSPLSNLHITTKFVGMWPVERLDELKDALKQVPRPGAMKIGIRGLGWFPNPHHPHVLYAGIQAPDALRQLAKDCDDACTEIGVPPETKEFHPHLTLARIKTTVDLFPLKKAIADLPNSDFGAYTAKEFHLYQSRPTATGSVYTKFATYPLEASQEV</sequence>
<organism evidence="3 4">
    <name type="scientific">Paludibaculum fermentans</name>
    <dbReference type="NCBI Taxonomy" id="1473598"/>
    <lineage>
        <taxon>Bacteria</taxon>
        <taxon>Pseudomonadati</taxon>
        <taxon>Acidobacteriota</taxon>
        <taxon>Terriglobia</taxon>
        <taxon>Bryobacterales</taxon>
        <taxon>Bryobacteraceae</taxon>
        <taxon>Paludibaculum</taxon>
    </lineage>
</organism>
<dbReference type="InterPro" id="IPR009097">
    <property type="entry name" value="Cyclic_Pdiesterase"/>
</dbReference>
<protein>
    <recommendedName>
        <fullName evidence="2">RNA 2',3'-cyclic phosphodiesterase</fullName>
        <shortName evidence="2">RNA 2',3'-CPDase</shortName>
        <ecNumber evidence="2">3.1.4.58</ecNumber>
    </recommendedName>
</protein>
<keyword evidence="1 2" id="KW-0378">Hydrolase</keyword>